<keyword evidence="2" id="KW-1277">Toxin-antitoxin system</keyword>
<dbReference type="Pfam" id="PF01934">
    <property type="entry name" value="HepT-like"/>
    <property type="match status" value="1"/>
</dbReference>
<evidence type="ECO:0000256" key="2">
    <source>
        <dbReference type="ARBA" id="ARBA00022649"/>
    </source>
</evidence>
<keyword evidence="4" id="KW-0547">Nucleotide-binding</keyword>
<keyword evidence="8" id="KW-1185">Reference proteome</keyword>
<keyword evidence="3" id="KW-0540">Nuclease</keyword>
<comment type="caution">
    <text evidence="7">The sequence shown here is derived from an EMBL/GenBank/DDBJ whole genome shotgun (WGS) entry which is preliminary data.</text>
</comment>
<evidence type="ECO:0000256" key="4">
    <source>
        <dbReference type="ARBA" id="ARBA00022741"/>
    </source>
</evidence>
<dbReference type="EMBL" id="JACOON010000001">
    <property type="protein sequence ID" value="MBC5646792.1"/>
    <property type="molecule type" value="Genomic_DNA"/>
</dbReference>
<dbReference type="InterPro" id="IPR051813">
    <property type="entry name" value="HepT_RNase_toxin"/>
</dbReference>
<reference evidence="7 8" key="1">
    <citation type="submission" date="2020-08" db="EMBL/GenBank/DDBJ databases">
        <title>Genome public.</title>
        <authorList>
            <person name="Liu C."/>
            <person name="Sun Q."/>
        </authorList>
    </citation>
    <scope>NUCLEOTIDE SEQUENCE [LARGE SCALE GENOMIC DNA]</scope>
    <source>
        <strain evidence="7 8">NSJ-35</strain>
    </source>
</reference>
<protein>
    <submittedName>
        <fullName evidence="7">DUF86 domain-containing protein</fullName>
    </submittedName>
</protein>
<evidence type="ECO:0000256" key="1">
    <source>
        <dbReference type="ARBA" id="ARBA00022553"/>
    </source>
</evidence>
<evidence type="ECO:0000313" key="8">
    <source>
        <dbReference type="Proteomes" id="UP000606889"/>
    </source>
</evidence>
<dbReference type="RefSeq" id="WP_186856336.1">
    <property type="nucleotide sequence ID" value="NZ_JACOON010000001.1"/>
</dbReference>
<dbReference type="PANTHER" id="PTHR34139">
    <property type="entry name" value="UPF0331 PROTEIN MJ0127"/>
    <property type="match status" value="1"/>
</dbReference>
<dbReference type="PANTHER" id="PTHR34139:SF1">
    <property type="entry name" value="RNASE MJ1380-RELATED"/>
    <property type="match status" value="1"/>
</dbReference>
<proteinExistence type="inferred from homology"/>
<gene>
    <name evidence="7" type="ORF">H8S18_00330</name>
</gene>
<keyword evidence="1" id="KW-0597">Phosphoprotein</keyword>
<evidence type="ECO:0000256" key="3">
    <source>
        <dbReference type="ARBA" id="ARBA00022722"/>
    </source>
</evidence>
<evidence type="ECO:0000256" key="5">
    <source>
        <dbReference type="ARBA" id="ARBA00022801"/>
    </source>
</evidence>
<organism evidence="7 8">
    <name type="scientific">Christensenella tenuis</name>
    <dbReference type="NCBI Taxonomy" id="2763033"/>
    <lineage>
        <taxon>Bacteria</taxon>
        <taxon>Bacillati</taxon>
        <taxon>Bacillota</taxon>
        <taxon>Clostridia</taxon>
        <taxon>Christensenellales</taxon>
        <taxon>Christensenellaceae</taxon>
        <taxon>Christensenella</taxon>
    </lineage>
</organism>
<name>A0ABR7EAI7_9FIRM</name>
<dbReference type="Gene3D" id="1.20.120.580">
    <property type="entry name" value="bsu32300-like"/>
    <property type="match status" value="1"/>
</dbReference>
<keyword evidence="5" id="KW-0378">Hydrolase</keyword>
<comment type="similarity">
    <text evidence="6">Belongs to the HepT RNase toxin family.</text>
</comment>
<dbReference type="Proteomes" id="UP000606889">
    <property type="component" value="Unassembled WGS sequence"/>
</dbReference>
<evidence type="ECO:0000256" key="6">
    <source>
        <dbReference type="ARBA" id="ARBA00024207"/>
    </source>
</evidence>
<sequence>MKRKTEQILEKIERYSRQTRSFVAGYTYADFMQDDKAIAACVFNLSQIGELVKIVDNSLKERYSTVPWHQLRGLRNRIVHDYEGVQLYDVWDVIQHGLPRIEHELRMIREKEAQG</sequence>
<dbReference type="InterPro" id="IPR037038">
    <property type="entry name" value="HepT-like_sf"/>
</dbReference>
<accession>A0ABR7EAI7</accession>
<evidence type="ECO:0000313" key="7">
    <source>
        <dbReference type="EMBL" id="MBC5646792.1"/>
    </source>
</evidence>
<dbReference type="InterPro" id="IPR008201">
    <property type="entry name" value="HepT-like"/>
</dbReference>